<evidence type="ECO:0000313" key="10">
    <source>
        <dbReference type="Proteomes" id="UP001344447"/>
    </source>
</evidence>
<sequence>MSSSSPINENDNGNNENNEKNVVENGDNSEPIDKKEENIILPFENDEEEANYLRFIMELEFIQCLSNPRYLNYLAQNRYFQDKAFVNYLIYLQYWKKPEYAKFIVYPQSLYFLDLLQEERFRQELNHSQSTDFIHEQQFYHWQYYRNNRMSIKEQELQQQAQQAQQEQPPPTTNTTV</sequence>
<dbReference type="Gene3D" id="1.10.10.1340">
    <property type="entry name" value="Mediator of RNA polymerase II, submodule Med31 (Soh1)"/>
    <property type="match status" value="1"/>
</dbReference>
<dbReference type="FunFam" id="1.10.10.1340:FF:000001">
    <property type="entry name" value="Mediator of RNA polymerase II transcription subunit 31"/>
    <property type="match status" value="1"/>
</dbReference>
<comment type="caution">
    <text evidence="9">The sequence shown here is derived from an EMBL/GenBank/DDBJ whole genome shotgun (WGS) entry which is preliminary data.</text>
</comment>
<evidence type="ECO:0000256" key="1">
    <source>
        <dbReference type="ARBA" id="ARBA00004123"/>
    </source>
</evidence>
<comment type="subcellular location">
    <subcellularLocation>
        <location evidence="1 7">Nucleus</location>
    </subcellularLocation>
</comment>
<organism evidence="9 10">
    <name type="scientific">Dictyostelium firmibasis</name>
    <dbReference type="NCBI Taxonomy" id="79012"/>
    <lineage>
        <taxon>Eukaryota</taxon>
        <taxon>Amoebozoa</taxon>
        <taxon>Evosea</taxon>
        <taxon>Eumycetozoa</taxon>
        <taxon>Dictyostelia</taxon>
        <taxon>Dictyosteliales</taxon>
        <taxon>Dictyosteliaceae</taxon>
        <taxon>Dictyostelium</taxon>
    </lineage>
</organism>
<accession>A0AAN7U7E4</accession>
<dbReference type="Proteomes" id="UP001344447">
    <property type="component" value="Unassembled WGS sequence"/>
</dbReference>
<feature type="region of interest" description="Disordered" evidence="8">
    <location>
        <begin position="157"/>
        <end position="177"/>
    </location>
</feature>
<feature type="compositionally biased region" description="Low complexity" evidence="8">
    <location>
        <begin position="157"/>
        <end position="167"/>
    </location>
</feature>
<evidence type="ECO:0000256" key="2">
    <source>
        <dbReference type="ARBA" id="ARBA00006378"/>
    </source>
</evidence>
<evidence type="ECO:0000256" key="4">
    <source>
        <dbReference type="ARBA" id="ARBA00023159"/>
    </source>
</evidence>
<evidence type="ECO:0000256" key="5">
    <source>
        <dbReference type="ARBA" id="ARBA00023163"/>
    </source>
</evidence>
<reference evidence="9 10" key="1">
    <citation type="submission" date="2023-11" db="EMBL/GenBank/DDBJ databases">
        <title>Dfirmibasis_genome.</title>
        <authorList>
            <person name="Edelbroek B."/>
            <person name="Kjellin J."/>
            <person name="Jerlstrom-Hultqvist J."/>
            <person name="Soderbom F."/>
        </authorList>
    </citation>
    <scope>NUCLEOTIDE SEQUENCE [LARGE SCALE GENOMIC DNA]</scope>
    <source>
        <strain evidence="9 10">TNS-C-14</strain>
    </source>
</reference>
<dbReference type="AlphaFoldDB" id="A0AAN7U7E4"/>
<evidence type="ECO:0000256" key="7">
    <source>
        <dbReference type="RuleBase" id="RU364129"/>
    </source>
</evidence>
<evidence type="ECO:0000256" key="6">
    <source>
        <dbReference type="ARBA" id="ARBA00023242"/>
    </source>
</evidence>
<dbReference type="PANTHER" id="PTHR13186">
    <property type="entry name" value="MEDIATOR OF RNA POLYMERASE II TRANSCRIPTION SUBUNIT 31"/>
    <property type="match status" value="1"/>
</dbReference>
<dbReference type="GO" id="GO:0016592">
    <property type="term" value="C:mediator complex"/>
    <property type="evidence" value="ECO:0007669"/>
    <property type="project" value="InterPro"/>
</dbReference>
<evidence type="ECO:0000256" key="8">
    <source>
        <dbReference type="SAM" id="MobiDB-lite"/>
    </source>
</evidence>
<comment type="function">
    <text evidence="7">Component of the Mediator complex, a coactivator involved in the regulated transcription of nearly all RNA polymerase II-dependent genes. Mediator functions as a bridge to convey information from gene-specific regulatory proteins to the basal RNA polymerase II transcription machinery. Mediator is recruited to promoters by direct interactions with regulatory proteins and serves as a scaffold for the assembly of a functional preinitiation complex with RNA polymerase II and the general transcription factors.</text>
</comment>
<dbReference type="GO" id="GO:0003712">
    <property type="term" value="F:transcription coregulator activity"/>
    <property type="evidence" value="ECO:0007669"/>
    <property type="project" value="InterPro"/>
</dbReference>
<dbReference type="Pfam" id="PF05669">
    <property type="entry name" value="Med31"/>
    <property type="match status" value="1"/>
</dbReference>
<proteinExistence type="inferred from homology"/>
<dbReference type="InterPro" id="IPR008831">
    <property type="entry name" value="Mediator_Med31"/>
</dbReference>
<evidence type="ECO:0000313" key="9">
    <source>
        <dbReference type="EMBL" id="KAK5580770.1"/>
    </source>
</evidence>
<keyword evidence="10" id="KW-1185">Reference proteome</keyword>
<gene>
    <name evidence="9" type="ORF">RB653_000794</name>
</gene>
<feature type="compositionally biased region" description="Pro residues" evidence="8">
    <location>
        <begin position="168"/>
        <end position="177"/>
    </location>
</feature>
<dbReference type="InterPro" id="IPR038089">
    <property type="entry name" value="Med31_sf"/>
</dbReference>
<keyword evidence="3 7" id="KW-0805">Transcription regulation</keyword>
<comment type="similarity">
    <text evidence="2 7">Belongs to the Mediator complex subunit 31 family.</text>
</comment>
<comment type="subunit">
    <text evidence="7">Component of the Mediator complex.</text>
</comment>
<feature type="region of interest" description="Disordered" evidence="8">
    <location>
        <begin position="1"/>
        <end position="37"/>
    </location>
</feature>
<dbReference type="GO" id="GO:0006355">
    <property type="term" value="P:regulation of DNA-templated transcription"/>
    <property type="evidence" value="ECO:0007669"/>
    <property type="project" value="InterPro"/>
</dbReference>
<keyword evidence="6 7" id="KW-0539">Nucleus</keyword>
<name>A0AAN7U7E4_9MYCE</name>
<evidence type="ECO:0000256" key="3">
    <source>
        <dbReference type="ARBA" id="ARBA00023015"/>
    </source>
</evidence>
<keyword evidence="4 7" id="KW-0010">Activator</keyword>
<dbReference type="EMBL" id="JAVFKY010000002">
    <property type="protein sequence ID" value="KAK5580770.1"/>
    <property type="molecule type" value="Genomic_DNA"/>
</dbReference>
<protein>
    <recommendedName>
        <fullName evidence="7">Mediator of RNA polymerase II transcription subunit 31</fullName>
    </recommendedName>
</protein>
<keyword evidence="5 7" id="KW-0804">Transcription</keyword>